<dbReference type="OrthoDB" id="9787293at2"/>
<keyword evidence="7" id="KW-1185">Reference proteome</keyword>
<dbReference type="Pfam" id="PF13579">
    <property type="entry name" value="Glyco_trans_4_4"/>
    <property type="match status" value="1"/>
</dbReference>
<evidence type="ECO:0000259" key="3">
    <source>
        <dbReference type="Pfam" id="PF00534"/>
    </source>
</evidence>
<feature type="domain" description="Glycosyl transferase family 1" evidence="3">
    <location>
        <begin position="220"/>
        <end position="382"/>
    </location>
</feature>
<dbReference type="CDD" id="cd03794">
    <property type="entry name" value="GT4_WbuB-like"/>
    <property type="match status" value="1"/>
</dbReference>
<keyword evidence="2" id="KW-1133">Transmembrane helix</keyword>
<feature type="transmembrane region" description="Helical" evidence="2">
    <location>
        <begin position="419"/>
        <end position="443"/>
    </location>
</feature>
<dbReference type="PANTHER" id="PTHR30576">
    <property type="entry name" value="COLANIC BIOSYNTHESIS UDP-GLUCOSE LIPID CARRIER TRANSFERASE"/>
    <property type="match status" value="1"/>
</dbReference>
<feature type="domain" description="Glycosyltransferase subfamily 4-like N-terminal" evidence="5">
    <location>
        <begin position="24"/>
        <end position="200"/>
    </location>
</feature>
<evidence type="ECO:0000313" key="6">
    <source>
        <dbReference type="EMBL" id="CDZ94619.1"/>
    </source>
</evidence>
<organism evidence="6 7">
    <name type="scientific">Pseudomonas saudiphocaensis</name>
    <dbReference type="NCBI Taxonomy" id="1499686"/>
    <lineage>
        <taxon>Bacteria</taxon>
        <taxon>Pseudomonadati</taxon>
        <taxon>Pseudomonadota</taxon>
        <taxon>Gammaproteobacteria</taxon>
        <taxon>Pseudomonadales</taxon>
        <taxon>Pseudomonadaceae</taxon>
        <taxon>Pseudomonas</taxon>
    </lineage>
</organism>
<dbReference type="HOGENOM" id="CLU_030952_0_0_6"/>
<dbReference type="Pfam" id="PF02397">
    <property type="entry name" value="Bac_transf"/>
    <property type="match status" value="1"/>
</dbReference>
<accession>A0A078LTW5</accession>
<dbReference type="EMBL" id="CCSF01000001">
    <property type="protein sequence ID" value="CDZ94619.1"/>
    <property type="molecule type" value="Genomic_DNA"/>
</dbReference>
<dbReference type="InterPro" id="IPR028098">
    <property type="entry name" value="Glyco_trans_4-like_N"/>
</dbReference>
<keyword evidence="2" id="KW-0472">Membrane</keyword>
<dbReference type="Proteomes" id="UP000053902">
    <property type="component" value="Unassembled WGS sequence"/>
</dbReference>
<dbReference type="SUPFAM" id="SSF53756">
    <property type="entry name" value="UDP-Glycosyltransferase/glycogen phosphorylase"/>
    <property type="match status" value="1"/>
</dbReference>
<evidence type="ECO:0000259" key="4">
    <source>
        <dbReference type="Pfam" id="PF02397"/>
    </source>
</evidence>
<gene>
    <name evidence="6" type="ORF">BN1079_01943</name>
</gene>
<protein>
    <submittedName>
        <fullName evidence="6">Putative glycosyltransferase</fullName>
    </submittedName>
</protein>
<dbReference type="InterPro" id="IPR001296">
    <property type="entry name" value="Glyco_trans_1"/>
</dbReference>
<feature type="domain" description="Bacterial sugar transferase" evidence="4">
    <location>
        <begin position="417"/>
        <end position="591"/>
    </location>
</feature>
<dbReference type="Gene3D" id="3.40.50.2000">
    <property type="entry name" value="Glycogen Phosphorylase B"/>
    <property type="match status" value="2"/>
</dbReference>
<comment type="similarity">
    <text evidence="1">Belongs to the bacterial sugar transferase family.</text>
</comment>
<name>A0A078LTW5_9PSED</name>
<dbReference type="eggNOG" id="COG2148">
    <property type="taxonomic scope" value="Bacteria"/>
</dbReference>
<dbReference type="InterPro" id="IPR003362">
    <property type="entry name" value="Bact_transf"/>
</dbReference>
<keyword evidence="6" id="KW-0808">Transferase</keyword>
<reference evidence="6 7" key="1">
    <citation type="submission" date="2014-07" db="EMBL/GenBank/DDBJ databases">
        <authorList>
            <person name="Urmite Genomes Urmite Genomes"/>
        </authorList>
    </citation>
    <scope>NUCLEOTIDE SEQUENCE [LARGE SCALE GENOMIC DNA]</scope>
    <source>
        <strain evidence="6 7">20_BN</strain>
    </source>
</reference>
<dbReference type="STRING" id="1499686.BN1079_01943"/>
<dbReference type="Pfam" id="PF00534">
    <property type="entry name" value="Glycos_transf_1"/>
    <property type="match status" value="1"/>
</dbReference>
<sequence>MATRVLLLTQWFDPEPTFKGLVFARELVRQGFEVEVLTGFPNYPGGKIYQGYKLKLLQREEIDGVRVTRVPLYPSHDQGAVGRVLNYVSFAAASLIYGLFGARRPDVIYAYHPPLTVGISAALIRLFRRVPVVYDIQDMWPDTLRATGMFSNTNALKVVSKVCDWVYRQVDQLVVLSPGFKRLLIERGVPKDKIEVIYNWCAEDALGAPRGVVPTSFPDREQFRILFAGNMGKAQALDAVLQSAQLLQQQAASITFVFLGSGVEVQRLQQQAAERQLTNVTFLPPVPMAEVGNYLNAADALLVHLRKDPLFSITIPSKTQAYMAVGKPILMAVDGDAADLVCDSGCGRVAESENPQAIADAALALHDASQEERQAMAENARQFYQERLSLRVGAARFGELFLQMASKPKVRLLPAFKRLFDILASAFGLLLLFPVILIVAWLIRRKLGSPVLFRQIRPGLNGKPFEMIKFRTMRDAVDAHGDPLPDSERMTPLGHFLRSSSLDELPELWNVLKGDMSLVGPRPLLMEYLPLYSPEQYRRHEVRPGVTGWAQVNGRNALSWEEKFKLDVWYVDNRSLWLDLKIIFLTIKAVVVRDGISAKGEATMPKFTGRQS</sequence>
<evidence type="ECO:0000259" key="5">
    <source>
        <dbReference type="Pfam" id="PF13579"/>
    </source>
</evidence>
<keyword evidence="2" id="KW-0812">Transmembrane</keyword>
<evidence type="ECO:0000256" key="2">
    <source>
        <dbReference type="SAM" id="Phobius"/>
    </source>
</evidence>
<dbReference type="GO" id="GO:0016757">
    <property type="term" value="F:glycosyltransferase activity"/>
    <property type="evidence" value="ECO:0007669"/>
    <property type="project" value="InterPro"/>
</dbReference>
<evidence type="ECO:0000256" key="1">
    <source>
        <dbReference type="ARBA" id="ARBA00006464"/>
    </source>
</evidence>
<dbReference type="AlphaFoldDB" id="A0A078LTW5"/>
<proteinExistence type="inferred from homology"/>
<dbReference type="GO" id="GO:0016780">
    <property type="term" value="F:phosphotransferase activity, for other substituted phosphate groups"/>
    <property type="evidence" value="ECO:0007669"/>
    <property type="project" value="TreeGrafter"/>
</dbReference>
<evidence type="ECO:0000313" key="7">
    <source>
        <dbReference type="Proteomes" id="UP000053902"/>
    </source>
</evidence>
<dbReference type="eggNOG" id="COG0438">
    <property type="taxonomic scope" value="Bacteria"/>
</dbReference>
<dbReference type="PANTHER" id="PTHR30576:SF8">
    <property type="entry name" value="UNDECAPRENYL-PHOSPHATE GALACTOSE PHOSPHOTRANSFERASE"/>
    <property type="match status" value="1"/>
</dbReference>